<dbReference type="SUPFAM" id="SSF53335">
    <property type="entry name" value="S-adenosyl-L-methionine-dependent methyltransferases"/>
    <property type="match status" value="1"/>
</dbReference>
<sequence>MDAYGKFAGVYDRLMLDVPYGQIAELIDREIKVQKLANRIVLDLACGTGTLTGLLRQKGYEMIGADSSTEMLIKAREKNPGVLFLNQPMEELELYGTVGAIVCCLDSLNYLTEDGALNTVFKLCNNYLEPGGLLLFDVNSEYKFEHILSDNIFTFDSEDIYYTWENDYSAEEKLCDFYLTFFVKQGNVYERFDEMHTERCYSDGEICRALEQNGFSVKKKCDGFTNKKATTDSERVFYVCENIDSIQLKHLQRGGNVFETNNLD</sequence>
<dbReference type="Pfam" id="PF13649">
    <property type="entry name" value="Methyltransf_25"/>
    <property type="match status" value="1"/>
</dbReference>
<organism evidence="3 4">
    <name type="scientific">Congzhengia minquanensis</name>
    <dbReference type="NCBI Taxonomy" id="2763657"/>
    <lineage>
        <taxon>Bacteria</taxon>
        <taxon>Bacillati</taxon>
        <taxon>Bacillota</taxon>
        <taxon>Clostridia</taxon>
        <taxon>Eubacteriales</taxon>
        <taxon>Oscillospiraceae</taxon>
        <taxon>Congzhengia</taxon>
    </lineage>
</organism>
<dbReference type="Gene3D" id="3.40.50.150">
    <property type="entry name" value="Vaccinia Virus protein VP39"/>
    <property type="match status" value="1"/>
</dbReference>
<keyword evidence="1" id="KW-0808">Transferase</keyword>
<dbReference type="InterPro" id="IPR029063">
    <property type="entry name" value="SAM-dependent_MTases_sf"/>
</dbReference>
<feature type="domain" description="Methyltransferase" evidence="2">
    <location>
        <begin position="41"/>
        <end position="132"/>
    </location>
</feature>
<dbReference type="InterPro" id="IPR041698">
    <property type="entry name" value="Methyltransf_25"/>
</dbReference>
<dbReference type="AlphaFoldDB" id="A0A926DKD4"/>
<keyword evidence="4" id="KW-1185">Reference proteome</keyword>
<dbReference type="GO" id="GO:0032259">
    <property type="term" value="P:methylation"/>
    <property type="evidence" value="ECO:0007669"/>
    <property type="project" value="UniProtKB-KW"/>
</dbReference>
<dbReference type="Proteomes" id="UP000611762">
    <property type="component" value="Unassembled WGS sequence"/>
</dbReference>
<evidence type="ECO:0000259" key="2">
    <source>
        <dbReference type="Pfam" id="PF13649"/>
    </source>
</evidence>
<accession>A0A926DKD4</accession>
<evidence type="ECO:0000313" key="4">
    <source>
        <dbReference type="Proteomes" id="UP000611762"/>
    </source>
</evidence>
<protein>
    <submittedName>
        <fullName evidence="3">Class I SAM-dependent methyltransferase</fullName>
    </submittedName>
</protein>
<evidence type="ECO:0000256" key="1">
    <source>
        <dbReference type="ARBA" id="ARBA00022679"/>
    </source>
</evidence>
<dbReference type="GO" id="GO:0008168">
    <property type="term" value="F:methyltransferase activity"/>
    <property type="evidence" value="ECO:0007669"/>
    <property type="project" value="UniProtKB-KW"/>
</dbReference>
<dbReference type="EMBL" id="JACRSU010000001">
    <property type="protein sequence ID" value="MBC8539441.1"/>
    <property type="molecule type" value="Genomic_DNA"/>
</dbReference>
<dbReference type="CDD" id="cd02440">
    <property type="entry name" value="AdoMet_MTases"/>
    <property type="match status" value="1"/>
</dbReference>
<comment type="caution">
    <text evidence="3">The sequence shown here is derived from an EMBL/GenBank/DDBJ whole genome shotgun (WGS) entry which is preliminary data.</text>
</comment>
<proteinExistence type="predicted"/>
<dbReference type="PANTHER" id="PTHR43861">
    <property type="entry name" value="TRANS-ACONITATE 2-METHYLTRANSFERASE-RELATED"/>
    <property type="match status" value="1"/>
</dbReference>
<keyword evidence="3" id="KW-0489">Methyltransferase</keyword>
<evidence type="ECO:0000313" key="3">
    <source>
        <dbReference type="EMBL" id="MBC8539441.1"/>
    </source>
</evidence>
<name>A0A926DKD4_9FIRM</name>
<reference evidence="3" key="1">
    <citation type="submission" date="2020-08" db="EMBL/GenBank/DDBJ databases">
        <title>Genome public.</title>
        <authorList>
            <person name="Liu C."/>
            <person name="Sun Q."/>
        </authorList>
    </citation>
    <scope>NUCLEOTIDE SEQUENCE</scope>
    <source>
        <strain evidence="3">H8</strain>
    </source>
</reference>
<dbReference type="Gene3D" id="2.20.25.110">
    <property type="entry name" value="S-adenosyl-L-methionine-dependent methyltransferases"/>
    <property type="match status" value="1"/>
</dbReference>
<dbReference type="RefSeq" id="WP_249310551.1">
    <property type="nucleotide sequence ID" value="NZ_JACRSU010000001.1"/>
</dbReference>
<gene>
    <name evidence="3" type="ORF">H8698_00430</name>
</gene>